<evidence type="ECO:0000256" key="8">
    <source>
        <dbReference type="ARBA" id="ARBA00022598"/>
    </source>
</evidence>
<dbReference type="Pfam" id="PF02875">
    <property type="entry name" value="Mur_ligase_C"/>
    <property type="match status" value="1"/>
</dbReference>
<comment type="subcellular location">
    <subcellularLocation>
        <location evidence="2 17 18">Cytoplasm</location>
    </subcellularLocation>
</comment>
<dbReference type="AlphaFoldDB" id="A0A2N9K6Y3"/>
<dbReference type="Proteomes" id="UP000237923">
    <property type="component" value="Unassembled WGS sequence"/>
</dbReference>
<dbReference type="EC" id="6.3.2.9" evidence="5 17"/>
<dbReference type="GO" id="GO:0051301">
    <property type="term" value="P:cell division"/>
    <property type="evidence" value="ECO:0007669"/>
    <property type="project" value="UniProtKB-KW"/>
</dbReference>
<dbReference type="NCBIfam" id="TIGR01087">
    <property type="entry name" value="murD"/>
    <property type="match status" value="1"/>
</dbReference>
<dbReference type="SUPFAM" id="SSF53244">
    <property type="entry name" value="MurD-like peptide ligases, peptide-binding domain"/>
    <property type="match status" value="1"/>
</dbReference>
<keyword evidence="10 17" id="KW-0067">ATP-binding</keyword>
<evidence type="ECO:0000256" key="11">
    <source>
        <dbReference type="ARBA" id="ARBA00022960"/>
    </source>
</evidence>
<reference evidence="22 23" key="2">
    <citation type="submission" date="2018-02" db="EMBL/GenBank/DDBJ databases">
        <authorList>
            <person name="Cohen D.B."/>
            <person name="Kent A.D."/>
        </authorList>
    </citation>
    <scope>NUCLEOTIDE SEQUENCE [LARGE SCALE GENOMIC DNA]</scope>
    <source>
        <strain evidence="22 23">CECT 9216</strain>
    </source>
</reference>
<evidence type="ECO:0000256" key="1">
    <source>
        <dbReference type="ARBA" id="ARBA00002734"/>
    </source>
</evidence>
<evidence type="ECO:0000313" key="23">
    <source>
        <dbReference type="Proteomes" id="UP000237923"/>
    </source>
</evidence>
<protein>
    <recommendedName>
        <fullName evidence="6 17">UDP-N-acetylmuramoylalanine--D-glutamate ligase</fullName>
        <ecNumber evidence="5 17">6.3.2.9</ecNumber>
    </recommendedName>
    <alternativeName>
        <fullName evidence="15 17">D-glutamic acid-adding enzyme</fullName>
    </alternativeName>
    <alternativeName>
        <fullName evidence="14 17">UDP-N-acetylmuramoyl-L-alanyl-D-glutamate synthetase</fullName>
    </alternativeName>
</protein>
<dbReference type="KEGG" id="lsu:A6B45_07065"/>
<keyword evidence="17 18" id="KW-0131">Cell cycle</keyword>
<dbReference type="Proteomes" id="UP000239237">
    <property type="component" value="Unassembled WGS sequence"/>
</dbReference>
<keyword evidence="12 17" id="KW-0573">Peptidoglycan synthesis</keyword>
<dbReference type="Gene3D" id="3.40.50.720">
    <property type="entry name" value="NAD(P)-binding Rossmann-like Domain"/>
    <property type="match status" value="1"/>
</dbReference>
<evidence type="ECO:0000256" key="3">
    <source>
        <dbReference type="ARBA" id="ARBA00004752"/>
    </source>
</evidence>
<dbReference type="GO" id="GO:0008360">
    <property type="term" value="P:regulation of cell shape"/>
    <property type="evidence" value="ECO:0007669"/>
    <property type="project" value="UniProtKB-KW"/>
</dbReference>
<evidence type="ECO:0000259" key="19">
    <source>
        <dbReference type="Pfam" id="PF02875"/>
    </source>
</evidence>
<dbReference type="GO" id="GO:0009252">
    <property type="term" value="P:peptidoglycan biosynthetic process"/>
    <property type="evidence" value="ECO:0007669"/>
    <property type="project" value="UniProtKB-UniRule"/>
</dbReference>
<evidence type="ECO:0000256" key="5">
    <source>
        <dbReference type="ARBA" id="ARBA00012212"/>
    </source>
</evidence>
<dbReference type="GO" id="GO:0005524">
    <property type="term" value="F:ATP binding"/>
    <property type="evidence" value="ECO:0007669"/>
    <property type="project" value="UniProtKB-UniRule"/>
</dbReference>
<dbReference type="RefSeq" id="WP_072613968.1">
    <property type="nucleotide sequence ID" value="NZ_CAURUR010000003.1"/>
</dbReference>
<keyword evidence="7 17" id="KW-0963">Cytoplasm</keyword>
<dbReference type="Gene3D" id="3.90.190.20">
    <property type="entry name" value="Mur ligase, C-terminal domain"/>
    <property type="match status" value="1"/>
</dbReference>
<evidence type="ECO:0000313" key="24">
    <source>
        <dbReference type="Proteomes" id="UP000239237"/>
    </source>
</evidence>
<keyword evidence="9 17" id="KW-0547">Nucleotide-binding</keyword>
<evidence type="ECO:0000256" key="15">
    <source>
        <dbReference type="ARBA" id="ARBA00032324"/>
    </source>
</evidence>
<evidence type="ECO:0000256" key="16">
    <source>
        <dbReference type="ARBA" id="ARBA00047632"/>
    </source>
</evidence>
<evidence type="ECO:0000256" key="13">
    <source>
        <dbReference type="ARBA" id="ARBA00023316"/>
    </source>
</evidence>
<dbReference type="PANTHER" id="PTHR43692">
    <property type="entry name" value="UDP-N-ACETYLMURAMOYLALANINE--D-GLUTAMATE LIGASE"/>
    <property type="match status" value="1"/>
</dbReference>
<accession>A0A2N9K6Y3</accession>
<evidence type="ECO:0000256" key="14">
    <source>
        <dbReference type="ARBA" id="ARBA00030398"/>
    </source>
</evidence>
<dbReference type="GO" id="GO:0008764">
    <property type="term" value="F:UDP-N-acetylmuramoylalanine-D-glutamate ligase activity"/>
    <property type="evidence" value="ECO:0007669"/>
    <property type="project" value="UniProtKB-UniRule"/>
</dbReference>
<keyword evidence="24" id="KW-1185">Reference proteome</keyword>
<proteinExistence type="inferred from homology"/>
<comment type="similarity">
    <text evidence="4 17">Belongs to the MurCDEF family.</text>
</comment>
<evidence type="ECO:0000256" key="4">
    <source>
        <dbReference type="ARBA" id="ARBA00010416"/>
    </source>
</evidence>
<evidence type="ECO:0000256" key="7">
    <source>
        <dbReference type="ARBA" id="ARBA00022490"/>
    </source>
</evidence>
<comment type="function">
    <text evidence="1 17 18">Cell wall formation. Catalyzes the addition of glutamate to the nucleotide precursor UDP-N-acetylmuramoyl-L-alanine (UMA).</text>
</comment>
<evidence type="ECO:0000256" key="10">
    <source>
        <dbReference type="ARBA" id="ARBA00022840"/>
    </source>
</evidence>
<dbReference type="EMBL" id="OKQU01000001">
    <property type="protein sequence ID" value="SPE06338.1"/>
    <property type="molecule type" value="Genomic_DNA"/>
</dbReference>
<dbReference type="PANTHER" id="PTHR43692:SF1">
    <property type="entry name" value="UDP-N-ACETYLMURAMOYLALANINE--D-GLUTAMATE LIGASE"/>
    <property type="match status" value="1"/>
</dbReference>
<dbReference type="InterPro" id="IPR036565">
    <property type="entry name" value="Mur-like_cat_sf"/>
</dbReference>
<evidence type="ECO:0000256" key="6">
    <source>
        <dbReference type="ARBA" id="ARBA00015655"/>
    </source>
</evidence>
<evidence type="ECO:0000313" key="22">
    <source>
        <dbReference type="EMBL" id="SPE06338.1"/>
    </source>
</evidence>
<dbReference type="GO" id="GO:0071555">
    <property type="term" value="P:cell wall organization"/>
    <property type="evidence" value="ECO:0007669"/>
    <property type="project" value="UniProtKB-KW"/>
</dbReference>
<name>A0A2N9K6Y3_9LACO</name>
<evidence type="ECO:0000256" key="12">
    <source>
        <dbReference type="ARBA" id="ARBA00022984"/>
    </source>
</evidence>
<dbReference type="InterPro" id="IPR004101">
    <property type="entry name" value="Mur_ligase_C"/>
</dbReference>
<dbReference type="InterPro" id="IPR005762">
    <property type="entry name" value="MurD"/>
</dbReference>
<keyword evidence="11 17" id="KW-0133">Cell shape</keyword>
<reference evidence="21 24" key="1">
    <citation type="submission" date="2018-02" db="EMBL/GenBank/DDBJ databases">
        <authorList>
            <person name="Rodrigo-Torres L."/>
            <person name="Arahal R. D."/>
            <person name="Lucena T."/>
        </authorList>
    </citation>
    <scope>NUCLEOTIDE SEQUENCE [LARGE SCALE GENOMIC DNA]</scope>
    <source>
        <strain evidence="21 24">CECT 8486</strain>
    </source>
</reference>
<dbReference type="HAMAP" id="MF_00639">
    <property type="entry name" value="MurD"/>
    <property type="match status" value="1"/>
</dbReference>
<sequence>MQATDFKNKKVMVFGWARSGKAAAQLLTKLGSRVTVVNGDEFDAQDATYRDLLAADVALIGTDNSETLDSTYDYLIKNPGINYDHPLVQKAEKLNIPILTEVEVALSIFKGRLIAVTGSNGKTTTTSLIRDMLKADGQNVITAGNIGVPVSEVVFDLTQEDTLLLELSSFQLLGLPDIQPDIALITNIFSNHLDYHKTRANYVAAKFRITRNQNANQYLILNAEGQDTEKFKNETEAQVLEFSRTKQHFPVAFSDDNLVMTDEIVMPTKDIKLVGPHNQENILAAVTVANLAGVSKPAIREVLKTFSGVAHRLQYLFTAGDVKYYNDSKATDIEATQTALDSFDCPTIWIGGGLERGDNLERLLPNLKNVKAVIAVGETQQKIVTLAREAGKPVIAVTDVEHAAPVAVQLASPGDVVLLSPAQASWDQYSSFEERGDNFVASLKETLNSRED</sequence>
<evidence type="ECO:0000256" key="9">
    <source>
        <dbReference type="ARBA" id="ARBA00022741"/>
    </source>
</evidence>
<dbReference type="InterPro" id="IPR036615">
    <property type="entry name" value="Mur_ligase_C_dom_sf"/>
</dbReference>
<dbReference type="InterPro" id="IPR013221">
    <property type="entry name" value="Mur_ligase_cen"/>
</dbReference>
<dbReference type="UniPathway" id="UPA00219"/>
<comment type="pathway">
    <text evidence="3 17 18">Cell wall biogenesis; peptidoglycan biosynthesis.</text>
</comment>
<evidence type="ECO:0000313" key="21">
    <source>
        <dbReference type="EMBL" id="SPD91113.1"/>
    </source>
</evidence>
<evidence type="ECO:0000256" key="17">
    <source>
        <dbReference type="HAMAP-Rule" id="MF_00639"/>
    </source>
</evidence>
<feature type="domain" description="Mur ligase C-terminal" evidence="19">
    <location>
        <begin position="311"/>
        <end position="422"/>
    </location>
</feature>
<dbReference type="SUPFAM" id="SSF53623">
    <property type="entry name" value="MurD-like peptide ligases, catalytic domain"/>
    <property type="match status" value="1"/>
</dbReference>
<comment type="catalytic activity">
    <reaction evidence="16 17 18">
        <text>UDP-N-acetyl-alpha-D-muramoyl-L-alanine + D-glutamate + ATP = UDP-N-acetyl-alpha-D-muramoyl-L-alanyl-D-glutamate + ADP + phosphate + H(+)</text>
        <dbReference type="Rhea" id="RHEA:16429"/>
        <dbReference type="ChEBI" id="CHEBI:15378"/>
        <dbReference type="ChEBI" id="CHEBI:29986"/>
        <dbReference type="ChEBI" id="CHEBI:30616"/>
        <dbReference type="ChEBI" id="CHEBI:43474"/>
        <dbReference type="ChEBI" id="CHEBI:83898"/>
        <dbReference type="ChEBI" id="CHEBI:83900"/>
        <dbReference type="ChEBI" id="CHEBI:456216"/>
        <dbReference type="EC" id="6.3.2.9"/>
    </reaction>
</comment>
<keyword evidence="17 18" id="KW-0132">Cell division</keyword>
<evidence type="ECO:0000256" key="18">
    <source>
        <dbReference type="RuleBase" id="RU003664"/>
    </source>
</evidence>
<dbReference type="Pfam" id="PF08245">
    <property type="entry name" value="Mur_ligase_M"/>
    <property type="match status" value="1"/>
</dbReference>
<organism evidence="22 23">
    <name type="scientific">Leuconostoc suionicum</name>
    <dbReference type="NCBI Taxonomy" id="1511761"/>
    <lineage>
        <taxon>Bacteria</taxon>
        <taxon>Bacillati</taxon>
        <taxon>Bacillota</taxon>
        <taxon>Bacilli</taxon>
        <taxon>Lactobacillales</taxon>
        <taxon>Lactobacillaceae</taxon>
        <taxon>Leuconostoc</taxon>
    </lineage>
</organism>
<evidence type="ECO:0000256" key="2">
    <source>
        <dbReference type="ARBA" id="ARBA00004496"/>
    </source>
</evidence>
<feature type="domain" description="Mur ligase central" evidence="20">
    <location>
        <begin position="116"/>
        <end position="289"/>
    </location>
</feature>
<dbReference type="Gene3D" id="3.40.1190.10">
    <property type="entry name" value="Mur-like, catalytic domain"/>
    <property type="match status" value="1"/>
</dbReference>
<dbReference type="SUPFAM" id="SSF51984">
    <property type="entry name" value="MurCD N-terminal domain"/>
    <property type="match status" value="1"/>
</dbReference>
<evidence type="ECO:0000259" key="20">
    <source>
        <dbReference type="Pfam" id="PF08245"/>
    </source>
</evidence>
<feature type="binding site" evidence="17">
    <location>
        <begin position="118"/>
        <end position="124"/>
    </location>
    <ligand>
        <name>ATP</name>
        <dbReference type="ChEBI" id="CHEBI:30616"/>
    </ligand>
</feature>
<dbReference type="GO" id="GO:0005737">
    <property type="term" value="C:cytoplasm"/>
    <property type="evidence" value="ECO:0007669"/>
    <property type="project" value="UniProtKB-SubCell"/>
</dbReference>
<gene>
    <name evidence="17 22" type="primary">murD</name>
    <name evidence="21" type="ORF">LES8486_00081</name>
    <name evidence="22" type="ORF">LES9216_00228</name>
</gene>
<dbReference type="GeneID" id="99674551"/>
<dbReference type="EMBL" id="OKQR01000001">
    <property type="protein sequence ID" value="SPD91113.1"/>
    <property type="molecule type" value="Genomic_DNA"/>
</dbReference>
<keyword evidence="13 17" id="KW-0961">Cell wall biogenesis/degradation</keyword>
<keyword evidence="8 17" id="KW-0436">Ligase</keyword>